<dbReference type="InterPro" id="IPR000644">
    <property type="entry name" value="CBS_dom"/>
</dbReference>
<proteinExistence type="predicted"/>
<evidence type="ECO:0000313" key="4">
    <source>
        <dbReference type="EMBL" id="MFD1513641.1"/>
    </source>
</evidence>
<dbReference type="InterPro" id="IPR046342">
    <property type="entry name" value="CBS_dom_sf"/>
</dbReference>
<evidence type="ECO:0000256" key="2">
    <source>
        <dbReference type="PROSITE-ProRule" id="PRU00703"/>
    </source>
</evidence>
<feature type="domain" description="CBS" evidence="3">
    <location>
        <begin position="102"/>
        <end position="156"/>
    </location>
</feature>
<dbReference type="AlphaFoldDB" id="A0ABD6AV78"/>
<reference evidence="4 5" key="1">
    <citation type="journal article" date="2019" name="Int. J. Syst. Evol. Microbiol.">
        <title>The Global Catalogue of Microorganisms (GCM) 10K type strain sequencing project: providing services to taxonomists for standard genome sequencing and annotation.</title>
        <authorList>
            <consortium name="The Broad Institute Genomics Platform"/>
            <consortium name="The Broad Institute Genome Sequencing Center for Infectious Disease"/>
            <person name="Wu L."/>
            <person name="Ma J."/>
        </authorList>
    </citation>
    <scope>NUCLEOTIDE SEQUENCE [LARGE SCALE GENOMIC DNA]</scope>
    <source>
        <strain evidence="4 5">CGMCC 1.12563</strain>
    </source>
</reference>
<dbReference type="Proteomes" id="UP001597187">
    <property type="component" value="Unassembled WGS sequence"/>
</dbReference>
<dbReference type="RefSeq" id="WP_250873616.1">
    <property type="nucleotide sequence ID" value="NZ_JALXFV010000005.1"/>
</dbReference>
<sequence>MLTARDVMTHDVETVEPDDEVGDVLTRLGKAQFNGFPVVDSERGDLVGIVTQGDLVRLFKKTDRAFWIPVGLPPFLETVTYSVDVSGDDFDVDVDRPISEVMTTDVVTVAPDDDLDRLLELLSGEINRLPVLDGDTLVGIVTREDLIRAVRDERAEA</sequence>
<gene>
    <name evidence="4" type="ORF">ACFSBT_10150</name>
</gene>
<feature type="domain" description="CBS" evidence="3">
    <location>
        <begin position="8"/>
        <end position="66"/>
    </location>
</feature>
<dbReference type="Gene3D" id="3.10.580.10">
    <property type="entry name" value="CBS-domain"/>
    <property type="match status" value="1"/>
</dbReference>
<keyword evidence="5" id="KW-1185">Reference proteome</keyword>
<dbReference type="SMART" id="SM00116">
    <property type="entry name" value="CBS"/>
    <property type="match status" value="2"/>
</dbReference>
<comment type="caution">
    <text evidence="4">The sequence shown here is derived from an EMBL/GenBank/DDBJ whole genome shotgun (WGS) entry which is preliminary data.</text>
</comment>
<accession>A0ABD6AV78</accession>
<dbReference type="InterPro" id="IPR051257">
    <property type="entry name" value="Diverse_CBS-Domain"/>
</dbReference>
<dbReference type="PROSITE" id="PS51371">
    <property type="entry name" value="CBS"/>
    <property type="match status" value="2"/>
</dbReference>
<protein>
    <submittedName>
        <fullName evidence="4">HPP family protein</fullName>
    </submittedName>
</protein>
<organism evidence="4 5">
    <name type="scientific">Halomarina rubra</name>
    <dbReference type="NCBI Taxonomy" id="2071873"/>
    <lineage>
        <taxon>Archaea</taxon>
        <taxon>Methanobacteriati</taxon>
        <taxon>Methanobacteriota</taxon>
        <taxon>Stenosarchaea group</taxon>
        <taxon>Halobacteria</taxon>
        <taxon>Halobacteriales</taxon>
        <taxon>Natronomonadaceae</taxon>
        <taxon>Halomarina</taxon>
    </lineage>
</organism>
<dbReference type="PANTHER" id="PTHR43080">
    <property type="entry name" value="CBS DOMAIN-CONTAINING PROTEIN CBSX3, MITOCHONDRIAL"/>
    <property type="match status" value="1"/>
</dbReference>
<evidence type="ECO:0000313" key="5">
    <source>
        <dbReference type="Proteomes" id="UP001597187"/>
    </source>
</evidence>
<dbReference type="PANTHER" id="PTHR43080:SF2">
    <property type="entry name" value="CBS DOMAIN-CONTAINING PROTEIN"/>
    <property type="match status" value="1"/>
</dbReference>
<evidence type="ECO:0000256" key="1">
    <source>
        <dbReference type="ARBA" id="ARBA00023122"/>
    </source>
</evidence>
<dbReference type="EMBL" id="JBHUDC010000005">
    <property type="protein sequence ID" value="MFD1513641.1"/>
    <property type="molecule type" value="Genomic_DNA"/>
</dbReference>
<dbReference type="SUPFAM" id="SSF54631">
    <property type="entry name" value="CBS-domain pair"/>
    <property type="match status" value="1"/>
</dbReference>
<evidence type="ECO:0000259" key="3">
    <source>
        <dbReference type="PROSITE" id="PS51371"/>
    </source>
</evidence>
<name>A0ABD6AV78_9EURY</name>
<dbReference type="Pfam" id="PF00571">
    <property type="entry name" value="CBS"/>
    <property type="match status" value="2"/>
</dbReference>
<keyword evidence="1 2" id="KW-0129">CBS domain</keyword>